<accession>A0ABS5PS61</accession>
<gene>
    <name evidence="2" type="ORF">KHM83_13560</name>
</gene>
<dbReference type="PANTHER" id="PTHR22617:SF23">
    <property type="entry name" value="CHEMOTAXIS PROTEIN CHEW"/>
    <property type="match status" value="1"/>
</dbReference>
<keyword evidence="3" id="KW-1185">Reference proteome</keyword>
<dbReference type="Pfam" id="PF01584">
    <property type="entry name" value="CheW"/>
    <property type="match status" value="1"/>
</dbReference>
<protein>
    <submittedName>
        <fullName evidence="2">Chemotaxis protein CheW</fullName>
    </submittedName>
</protein>
<comment type="caution">
    <text evidence="2">The sequence shown here is derived from an EMBL/GenBank/DDBJ whole genome shotgun (WGS) entry which is preliminary data.</text>
</comment>
<dbReference type="SUPFAM" id="SSF50341">
    <property type="entry name" value="CheW-like"/>
    <property type="match status" value="1"/>
</dbReference>
<dbReference type="InterPro" id="IPR036061">
    <property type="entry name" value="CheW-like_dom_sf"/>
</dbReference>
<dbReference type="EMBL" id="JAHBCL010000024">
    <property type="protein sequence ID" value="MBS7527707.1"/>
    <property type="molecule type" value="Genomic_DNA"/>
</dbReference>
<dbReference type="InterPro" id="IPR002545">
    <property type="entry name" value="CheW-lke_dom"/>
</dbReference>
<dbReference type="PANTHER" id="PTHR22617">
    <property type="entry name" value="CHEMOTAXIS SENSOR HISTIDINE KINASE-RELATED"/>
    <property type="match status" value="1"/>
</dbReference>
<dbReference type="RefSeq" id="WP_213237568.1">
    <property type="nucleotide sequence ID" value="NZ_JAHBCL010000024.1"/>
</dbReference>
<dbReference type="InterPro" id="IPR039315">
    <property type="entry name" value="CheW"/>
</dbReference>
<dbReference type="Gene3D" id="2.30.30.40">
    <property type="entry name" value="SH3 Domains"/>
    <property type="match status" value="1"/>
</dbReference>
<dbReference type="SMART" id="SM00260">
    <property type="entry name" value="CheW"/>
    <property type="match status" value="1"/>
</dbReference>
<evidence type="ECO:0000313" key="3">
    <source>
        <dbReference type="Proteomes" id="UP000746471"/>
    </source>
</evidence>
<sequence length="153" mass="17784">MNHENIAEEAVALTSQELKKFLTISIDNEIYGIDIEHVNDINRIQEITEVPNQDHYVMGIINLRGQIVPVIDIRRRFVKNEIEYDDRTCIIVIRYEENIVGLIVDRVVEVLSIPISLLTKTDSNDQKSKFIMGITKYNDQIITLLDIERILFD</sequence>
<evidence type="ECO:0000313" key="2">
    <source>
        <dbReference type="EMBL" id="MBS7527707.1"/>
    </source>
</evidence>
<evidence type="ECO:0000259" key="1">
    <source>
        <dbReference type="PROSITE" id="PS50851"/>
    </source>
</evidence>
<dbReference type="Gene3D" id="2.40.50.180">
    <property type="entry name" value="CheA-289, Domain 4"/>
    <property type="match status" value="1"/>
</dbReference>
<dbReference type="PROSITE" id="PS50851">
    <property type="entry name" value="CHEW"/>
    <property type="match status" value="1"/>
</dbReference>
<reference evidence="2 3" key="1">
    <citation type="submission" date="2021-05" db="EMBL/GenBank/DDBJ databases">
        <title>Fusibacter ferrireducens sp. nov., an anaerobic, sulfur- and Fe-reducing bacterium isolated from the mangrove sediment.</title>
        <authorList>
            <person name="Qiu D."/>
        </authorList>
    </citation>
    <scope>NUCLEOTIDE SEQUENCE [LARGE SCALE GENOMIC DNA]</scope>
    <source>
        <strain evidence="2 3">DSM 12116</strain>
    </source>
</reference>
<organism evidence="2 3">
    <name type="scientific">Fusibacter paucivorans</name>
    <dbReference type="NCBI Taxonomy" id="76009"/>
    <lineage>
        <taxon>Bacteria</taxon>
        <taxon>Bacillati</taxon>
        <taxon>Bacillota</taxon>
        <taxon>Clostridia</taxon>
        <taxon>Eubacteriales</taxon>
        <taxon>Eubacteriales Family XII. Incertae Sedis</taxon>
        <taxon>Fusibacter</taxon>
    </lineage>
</organism>
<dbReference type="Proteomes" id="UP000746471">
    <property type="component" value="Unassembled WGS sequence"/>
</dbReference>
<feature type="domain" description="CheW-like" evidence="1">
    <location>
        <begin position="18"/>
        <end position="153"/>
    </location>
</feature>
<proteinExistence type="predicted"/>
<name>A0ABS5PS61_9FIRM</name>